<keyword evidence="3 7" id="KW-0812">Transmembrane</keyword>
<dbReference type="GO" id="GO:0005886">
    <property type="term" value="C:plasma membrane"/>
    <property type="evidence" value="ECO:0007669"/>
    <property type="project" value="UniProtKB-SubCell"/>
</dbReference>
<evidence type="ECO:0000256" key="4">
    <source>
        <dbReference type="ARBA" id="ARBA00022989"/>
    </source>
</evidence>
<evidence type="ECO:0000313" key="10">
    <source>
        <dbReference type="EMBL" id="EFK96525.1"/>
    </source>
</evidence>
<evidence type="ECO:0000256" key="7">
    <source>
        <dbReference type="SAM" id="Phobius"/>
    </source>
</evidence>
<evidence type="ECO:0000256" key="6">
    <source>
        <dbReference type="ARBA" id="ARBA00038076"/>
    </source>
</evidence>
<sequence>MTFTRTALSNLRRNPARSVLTALSLVVAAATLSTVLSLDRGYSSAVTEELVQKTGVHLYVTKEGCPIEAASVIAQGGLSPLYVSQALVPAIEADPAVDAVLPFQLFSVTTADGSRTDIFMGVTESIRRIKPDWTLVQGGWFDSDSAVVLGAEIARLEQRQVGDRIYSEHFQREFTVRGILKRNYTQDDGTIFLPLATAQRLVGREGKLSAVAVKLKDIGSLDATRAALRARLPADYYVIGAKELSDGLLEFFRSTRVIMFVMVGVAFLISVFGVVNTMLMAVLERRREIAYLKCMGAGRGDLLRLIATETFALCLVGSAVGTLAGVLLSPLAGHLLRGSLVAYVPAGAIARPDAGIAALSFLTCLALGTLGSLVPALRAGRIVPMEVLRND</sequence>
<keyword evidence="4 7" id="KW-1133">Transmembrane helix</keyword>
<dbReference type="PANTHER" id="PTHR30572">
    <property type="entry name" value="MEMBRANE COMPONENT OF TRANSPORTER-RELATED"/>
    <property type="match status" value="1"/>
</dbReference>
<keyword evidence="5 7" id="KW-0472">Membrane</keyword>
<dbReference type="Pfam" id="PF12704">
    <property type="entry name" value="MacB_PCD"/>
    <property type="match status" value="1"/>
</dbReference>
<comment type="caution">
    <text evidence="10">The sequence shown here is derived from an EMBL/GenBank/DDBJ whole genome shotgun (WGS) entry which is preliminary data.</text>
</comment>
<feature type="domain" description="MacB-like periplasmic core" evidence="9">
    <location>
        <begin position="18"/>
        <end position="230"/>
    </location>
</feature>
<dbReference type="Pfam" id="PF02687">
    <property type="entry name" value="FtsX"/>
    <property type="match status" value="1"/>
</dbReference>
<evidence type="ECO:0000259" key="9">
    <source>
        <dbReference type="Pfam" id="PF12704"/>
    </source>
</evidence>
<evidence type="ECO:0000256" key="2">
    <source>
        <dbReference type="ARBA" id="ARBA00022475"/>
    </source>
</evidence>
<dbReference type="InterPro" id="IPR025857">
    <property type="entry name" value="MacB_PCD"/>
</dbReference>
<feature type="transmembrane region" description="Helical" evidence="7">
    <location>
        <begin position="356"/>
        <end position="377"/>
    </location>
</feature>
<comment type="subcellular location">
    <subcellularLocation>
        <location evidence="1">Cell membrane</location>
        <topology evidence="1">Multi-pass membrane protein</topology>
    </subcellularLocation>
</comment>
<feature type="domain" description="ABC3 transporter permease C-terminal" evidence="8">
    <location>
        <begin position="261"/>
        <end position="382"/>
    </location>
</feature>
<reference evidence="10" key="1">
    <citation type="submission" date="2010-07" db="EMBL/GenBank/DDBJ databases">
        <authorList>
            <consortium name="CONSOLIDER consortium CSD2007-00005"/>
            <person name="Guazzaroni M.-E."/>
            <person name="Richter M."/>
            <person name="Garcia-Salamanca A."/>
            <person name="Yarza P."/>
            <person name="Ferrer M."/>
        </authorList>
    </citation>
    <scope>NUCLEOTIDE SEQUENCE</scope>
</reference>
<dbReference type="AlphaFoldDB" id="D9PIU1"/>
<organism evidence="10">
    <name type="scientific">sediment metagenome</name>
    <dbReference type="NCBI Taxonomy" id="749907"/>
    <lineage>
        <taxon>unclassified sequences</taxon>
        <taxon>metagenomes</taxon>
        <taxon>ecological metagenomes</taxon>
    </lineage>
</organism>
<accession>D9PIU1</accession>
<dbReference type="PANTHER" id="PTHR30572:SF4">
    <property type="entry name" value="ABC TRANSPORTER PERMEASE YTRF"/>
    <property type="match status" value="1"/>
</dbReference>
<feature type="transmembrane region" description="Helical" evidence="7">
    <location>
        <begin position="311"/>
        <end position="336"/>
    </location>
</feature>
<proteinExistence type="inferred from homology"/>
<reference evidence="10" key="2">
    <citation type="journal article" date="2011" name="Microb. Ecol.">
        <title>Taxonomic and Functional Metagenomic Profiling of the Microbial Community in the Anoxic Sediment of a Sub-saline Shallow Lake (Laguna de Carrizo, Central Spain).</title>
        <authorList>
            <person name="Ferrer M."/>
            <person name="Guazzaroni M.E."/>
            <person name="Richter M."/>
            <person name="Garcia-Salamanca A."/>
            <person name="Yarza P."/>
            <person name="Suarez-Suarez A."/>
            <person name="Solano J."/>
            <person name="Alcaide M."/>
            <person name="van Dillewijn P."/>
            <person name="Molina-Henares M.A."/>
            <person name="Lopez-Cortes N."/>
            <person name="Al-Ramahi Y."/>
            <person name="Guerrero C."/>
            <person name="Acosta A."/>
            <person name="de Eugenio L.I."/>
            <person name="Martinez V."/>
            <person name="Marques S."/>
            <person name="Rojo F."/>
            <person name="Santero E."/>
            <person name="Genilloud O."/>
            <person name="Perez-Perez J."/>
            <person name="Rossello-Mora R."/>
            <person name="Ramos J.L."/>
        </authorList>
    </citation>
    <scope>NUCLEOTIDE SEQUENCE</scope>
</reference>
<keyword evidence="2" id="KW-1003">Cell membrane</keyword>
<dbReference type="EMBL" id="ADZX01000455">
    <property type="protein sequence ID" value="EFK96525.1"/>
    <property type="molecule type" value="Genomic_DNA"/>
</dbReference>
<dbReference type="GO" id="GO:0022857">
    <property type="term" value="F:transmembrane transporter activity"/>
    <property type="evidence" value="ECO:0007669"/>
    <property type="project" value="TreeGrafter"/>
</dbReference>
<name>D9PIU1_9ZZZZ</name>
<comment type="similarity">
    <text evidence="6">Belongs to the ABC-4 integral membrane protein family.</text>
</comment>
<feature type="transmembrane region" description="Helical" evidence="7">
    <location>
        <begin position="257"/>
        <end position="283"/>
    </location>
</feature>
<dbReference type="InterPro" id="IPR050250">
    <property type="entry name" value="Macrolide_Exporter_MacB"/>
</dbReference>
<evidence type="ECO:0000256" key="5">
    <source>
        <dbReference type="ARBA" id="ARBA00023136"/>
    </source>
</evidence>
<evidence type="ECO:0000259" key="8">
    <source>
        <dbReference type="Pfam" id="PF02687"/>
    </source>
</evidence>
<gene>
    <name evidence="10" type="ORF">LDC_1449</name>
</gene>
<evidence type="ECO:0000256" key="3">
    <source>
        <dbReference type="ARBA" id="ARBA00022692"/>
    </source>
</evidence>
<protein>
    <submittedName>
        <fullName evidence="10">ABC transporter permease protein</fullName>
    </submittedName>
</protein>
<dbReference type="InterPro" id="IPR003838">
    <property type="entry name" value="ABC3_permease_C"/>
</dbReference>
<evidence type="ECO:0000256" key="1">
    <source>
        <dbReference type="ARBA" id="ARBA00004651"/>
    </source>
</evidence>